<accession>A0A840BH87</accession>
<dbReference type="InterPro" id="IPR011004">
    <property type="entry name" value="Trimer_LpxA-like_sf"/>
</dbReference>
<sequence>MKTTLVIFGHSNILSDLLDCALAQGIAPRAIVVNQTEQLGERDLPLSERLAAFSRVAPAPEIVQIEAFVPMPDDLFVIGPTTPARAVLVQEVRNRFAGIRFGQLVHPTAYVSPLSTIGEGVFVGAGSVIGPGATLEDFAFINRGVTIGHDTRVRTYARVQPGSNVGGLTTIGAGATIGLGASVLERLVIGDGAFVGAGAVVIDDVAPNTLVVGAPAKFKKNL</sequence>
<keyword evidence="3" id="KW-0677">Repeat</keyword>
<dbReference type="Gene3D" id="2.160.10.10">
    <property type="entry name" value="Hexapeptide repeat proteins"/>
    <property type="match status" value="1"/>
</dbReference>
<dbReference type="AlphaFoldDB" id="A0A840BH87"/>
<dbReference type="InterPro" id="IPR018357">
    <property type="entry name" value="Hexapep_transf_CS"/>
</dbReference>
<proteinExistence type="inferred from homology"/>
<keyword evidence="7" id="KW-1185">Reference proteome</keyword>
<feature type="active site" description="Proton acceptor" evidence="5">
    <location>
        <position position="149"/>
    </location>
</feature>
<keyword evidence="4 6" id="KW-0012">Acyltransferase</keyword>
<dbReference type="SUPFAM" id="SSF51161">
    <property type="entry name" value="Trimeric LpxA-like enzymes"/>
    <property type="match status" value="1"/>
</dbReference>
<name>A0A840BH87_9RHOO</name>
<dbReference type="PANTHER" id="PTHR43300:SF7">
    <property type="entry name" value="UDP-N-ACETYLBACILLOSAMINE N-ACETYLTRANSFERASE"/>
    <property type="match status" value="1"/>
</dbReference>
<dbReference type="InterPro" id="IPR050179">
    <property type="entry name" value="Trans_hexapeptide_repeat"/>
</dbReference>
<evidence type="ECO:0000256" key="3">
    <source>
        <dbReference type="ARBA" id="ARBA00022737"/>
    </source>
</evidence>
<dbReference type="Proteomes" id="UP000561045">
    <property type="component" value="Unassembled WGS sequence"/>
</dbReference>
<gene>
    <name evidence="6" type="ORF">GGR36_001883</name>
</gene>
<evidence type="ECO:0000313" key="7">
    <source>
        <dbReference type="Proteomes" id="UP000561045"/>
    </source>
</evidence>
<dbReference type="EMBL" id="JACIET010000001">
    <property type="protein sequence ID" value="MBB4012575.1"/>
    <property type="molecule type" value="Genomic_DNA"/>
</dbReference>
<feature type="site" description="Increases basicity of active site His" evidence="5">
    <location>
        <position position="150"/>
    </location>
</feature>
<comment type="caution">
    <text evidence="6">The sequence shown here is derived from an EMBL/GenBank/DDBJ whole genome shotgun (WGS) entry which is preliminary data.</text>
</comment>
<dbReference type="GO" id="GO:0016746">
    <property type="term" value="F:acyltransferase activity"/>
    <property type="evidence" value="ECO:0007669"/>
    <property type="project" value="UniProtKB-KW"/>
</dbReference>
<dbReference type="InterPro" id="IPR001451">
    <property type="entry name" value="Hexapep"/>
</dbReference>
<dbReference type="PROSITE" id="PS00101">
    <property type="entry name" value="HEXAPEP_TRANSFERASES"/>
    <property type="match status" value="1"/>
</dbReference>
<dbReference type="PANTHER" id="PTHR43300">
    <property type="entry name" value="ACETYLTRANSFERASE"/>
    <property type="match status" value="1"/>
</dbReference>
<evidence type="ECO:0000256" key="4">
    <source>
        <dbReference type="ARBA" id="ARBA00023315"/>
    </source>
</evidence>
<evidence type="ECO:0000256" key="2">
    <source>
        <dbReference type="ARBA" id="ARBA00022679"/>
    </source>
</evidence>
<reference evidence="6 7" key="1">
    <citation type="submission" date="2020-08" db="EMBL/GenBank/DDBJ databases">
        <title>Genomic Encyclopedia of Type Strains, Phase IV (KMG-IV): sequencing the most valuable type-strain genomes for metagenomic binning, comparative biology and taxonomic classification.</title>
        <authorList>
            <person name="Goeker M."/>
        </authorList>
    </citation>
    <scope>NUCLEOTIDE SEQUENCE [LARGE SCALE GENOMIC DNA]</scope>
    <source>
        <strain evidence="6 7">DSM 106739</strain>
    </source>
</reference>
<dbReference type="InterPro" id="IPR020019">
    <property type="entry name" value="AcTrfase_PglD-like"/>
</dbReference>
<dbReference type="CDD" id="cd03360">
    <property type="entry name" value="LbH_AT_putative"/>
    <property type="match status" value="1"/>
</dbReference>
<protein>
    <submittedName>
        <fullName evidence="6">Sugar O-acyltransferase (Sialic acid O-acetyltransferase NeuD family)</fullName>
    </submittedName>
</protein>
<evidence type="ECO:0000313" key="6">
    <source>
        <dbReference type="EMBL" id="MBB4012575.1"/>
    </source>
</evidence>
<evidence type="ECO:0000256" key="5">
    <source>
        <dbReference type="PIRSR" id="PIRSR620019-1"/>
    </source>
</evidence>
<evidence type="ECO:0000256" key="1">
    <source>
        <dbReference type="ARBA" id="ARBA00007274"/>
    </source>
</evidence>
<organism evidence="6 7">
    <name type="scientific">Niveibacterium umoris</name>
    <dbReference type="NCBI Taxonomy" id="1193620"/>
    <lineage>
        <taxon>Bacteria</taxon>
        <taxon>Pseudomonadati</taxon>
        <taxon>Pseudomonadota</taxon>
        <taxon>Betaproteobacteria</taxon>
        <taxon>Rhodocyclales</taxon>
        <taxon>Rhodocyclaceae</taxon>
        <taxon>Niveibacterium</taxon>
    </lineage>
</organism>
<dbReference type="RefSeq" id="WP_183634365.1">
    <property type="nucleotide sequence ID" value="NZ_BAABLE010000011.1"/>
</dbReference>
<keyword evidence="2 6" id="KW-0808">Transferase</keyword>
<dbReference type="Pfam" id="PF00132">
    <property type="entry name" value="Hexapep"/>
    <property type="match status" value="1"/>
</dbReference>
<comment type="similarity">
    <text evidence="1">Belongs to the transferase hexapeptide repeat family.</text>
</comment>